<dbReference type="AlphaFoldDB" id="A0A2T4MWY9"/>
<dbReference type="EMBL" id="PZKL01000045">
    <property type="protein sequence ID" value="PTH79110.1"/>
    <property type="molecule type" value="Genomic_DNA"/>
</dbReference>
<name>A0A2T4MWY9_AERVE</name>
<evidence type="ECO:0000313" key="1">
    <source>
        <dbReference type="EMBL" id="PTH79110.1"/>
    </source>
</evidence>
<gene>
    <name evidence="1" type="ORF">DAA48_21975</name>
</gene>
<protein>
    <submittedName>
        <fullName evidence="1">Uncharacterized protein</fullName>
    </submittedName>
</protein>
<comment type="caution">
    <text evidence="1">The sequence shown here is derived from an EMBL/GenBank/DDBJ whole genome shotgun (WGS) entry which is preliminary data.</text>
</comment>
<evidence type="ECO:0000313" key="2">
    <source>
        <dbReference type="Proteomes" id="UP000241986"/>
    </source>
</evidence>
<dbReference type="RefSeq" id="WP_107684735.1">
    <property type="nucleotide sequence ID" value="NZ_PZKL01000045.1"/>
</dbReference>
<proteinExistence type="predicted"/>
<organism evidence="1 2">
    <name type="scientific">Aeromonas veronii</name>
    <dbReference type="NCBI Taxonomy" id="654"/>
    <lineage>
        <taxon>Bacteria</taxon>
        <taxon>Pseudomonadati</taxon>
        <taxon>Pseudomonadota</taxon>
        <taxon>Gammaproteobacteria</taxon>
        <taxon>Aeromonadales</taxon>
        <taxon>Aeromonadaceae</taxon>
        <taxon>Aeromonas</taxon>
    </lineage>
</organism>
<accession>A0A2T4MWY9</accession>
<reference evidence="1 2" key="1">
    <citation type="submission" date="2018-03" db="EMBL/GenBank/DDBJ databases">
        <title>Aeromonas veronii whole genome sequencing and analysis.</title>
        <authorList>
            <person name="Xie H."/>
            <person name="Liu T."/>
            <person name="Wang K."/>
        </authorList>
    </citation>
    <scope>NUCLEOTIDE SEQUENCE [LARGE SCALE GENOMIC DNA]</scope>
    <source>
        <strain evidence="1 2">XH.VA.1</strain>
    </source>
</reference>
<sequence>MRTQKQWEGIYESMKSFVRMHKKSVWIVPTENEYRLSIIKPTPDELPIGTRSCLYDQNHDVVEVVDSVRGIIVMPAADPLIVKARTQAKGLHSQGNTAAAETMQELASSLAEAAAKQDALLAQLSELLEVTKGYQGWIKAVPDATAASLPVMPGIDGDWAAEVMDKAQRAIKAQA</sequence>
<dbReference type="Proteomes" id="UP000241986">
    <property type="component" value="Unassembled WGS sequence"/>
</dbReference>